<keyword evidence="1" id="KW-0472">Membrane</keyword>
<dbReference type="STRING" id="416944.SAMN05421548_102227"/>
<feature type="transmembrane region" description="Helical" evidence="1">
    <location>
        <begin position="182"/>
        <end position="202"/>
    </location>
</feature>
<feature type="transmembrane region" description="Helical" evidence="1">
    <location>
        <begin position="157"/>
        <end position="176"/>
    </location>
</feature>
<dbReference type="PANTHER" id="PTHR23028">
    <property type="entry name" value="ACETYLTRANSFERASE"/>
    <property type="match status" value="1"/>
</dbReference>
<evidence type="ECO:0000256" key="1">
    <source>
        <dbReference type="SAM" id="Phobius"/>
    </source>
</evidence>
<feature type="transmembrane region" description="Helical" evidence="1">
    <location>
        <begin position="278"/>
        <end position="295"/>
    </location>
</feature>
<dbReference type="AlphaFoldDB" id="A0A1G6HEH2"/>
<feature type="transmembrane region" description="Helical" evidence="1">
    <location>
        <begin position="307"/>
        <end position="328"/>
    </location>
</feature>
<dbReference type="EMBL" id="FMYQ01000002">
    <property type="protein sequence ID" value="SDB92553.1"/>
    <property type="molecule type" value="Genomic_DNA"/>
</dbReference>
<dbReference type="Proteomes" id="UP000198908">
    <property type="component" value="Unassembled WGS sequence"/>
</dbReference>
<dbReference type="GO" id="GO:0016787">
    <property type="term" value="F:hydrolase activity"/>
    <property type="evidence" value="ECO:0007669"/>
    <property type="project" value="UniProtKB-KW"/>
</dbReference>
<dbReference type="InterPro" id="IPR050879">
    <property type="entry name" value="Acyltransferase_3"/>
</dbReference>
<keyword evidence="1" id="KW-1133">Transmembrane helix</keyword>
<gene>
    <name evidence="3" type="ORF">SAMN05421548_102227</name>
</gene>
<feature type="transmembrane region" description="Helical" evidence="1">
    <location>
        <begin position="239"/>
        <end position="258"/>
    </location>
</feature>
<name>A0A1G6HEH2_9BURK</name>
<dbReference type="InterPro" id="IPR002656">
    <property type="entry name" value="Acyl_transf_3_dom"/>
</dbReference>
<feature type="transmembrane region" description="Helical" evidence="1">
    <location>
        <begin position="214"/>
        <end position="233"/>
    </location>
</feature>
<evidence type="ECO:0000313" key="4">
    <source>
        <dbReference type="Proteomes" id="UP000198908"/>
    </source>
</evidence>
<keyword evidence="3" id="KW-0378">Hydrolase</keyword>
<keyword evidence="3" id="KW-0808">Transferase</keyword>
<feature type="transmembrane region" description="Helical" evidence="1">
    <location>
        <begin position="40"/>
        <end position="60"/>
    </location>
</feature>
<evidence type="ECO:0000313" key="3">
    <source>
        <dbReference type="EMBL" id="SDB92553.1"/>
    </source>
</evidence>
<keyword evidence="1" id="KW-0812">Transmembrane</keyword>
<protein>
    <submittedName>
        <fullName evidence="3">Peptidoglycan/LPS O-acetylase OafA/YrhL, contains acyltransferase and SGNH-hydrolase domains</fullName>
    </submittedName>
</protein>
<feature type="domain" description="Acyltransferase 3" evidence="2">
    <location>
        <begin position="10"/>
        <end position="321"/>
    </location>
</feature>
<dbReference type="PANTHER" id="PTHR23028:SF134">
    <property type="entry name" value="PUTATIVE (AFU_ORTHOLOGUE AFUA_4G08520)-RELATED"/>
    <property type="match status" value="1"/>
</dbReference>
<organism evidence="3 4">
    <name type="scientific">Paraburkholderia lycopersici</name>
    <dbReference type="NCBI Taxonomy" id="416944"/>
    <lineage>
        <taxon>Bacteria</taxon>
        <taxon>Pseudomonadati</taxon>
        <taxon>Pseudomonadota</taxon>
        <taxon>Betaproteobacteria</taxon>
        <taxon>Burkholderiales</taxon>
        <taxon>Burkholderiaceae</taxon>
        <taxon>Paraburkholderia</taxon>
    </lineage>
</organism>
<keyword evidence="3" id="KW-0012">Acyltransferase</keyword>
<dbReference type="Pfam" id="PF01757">
    <property type="entry name" value="Acyl_transf_3"/>
    <property type="match status" value="1"/>
</dbReference>
<accession>A0A1G6HEH2</accession>
<proteinExistence type="predicted"/>
<dbReference type="GO" id="GO:0016747">
    <property type="term" value="F:acyltransferase activity, transferring groups other than amino-acyl groups"/>
    <property type="evidence" value="ECO:0007669"/>
    <property type="project" value="InterPro"/>
</dbReference>
<dbReference type="OrthoDB" id="9814807at2"/>
<sequence length="352" mass="37889">MQDRVERFATLDGIRAVACFLVVAHHAPDLFPWVPYPGNAYLAVDLFFCLSGFVIARTYGAQLRNGELSPGRFLLNRAIRFYPLYILGLAPGIPRFLAAWHGTAPGALVAFVLSPEILYLPTLGLRDAFVLDTPAWSLSAELLVNGVYARFAFRSPFVWRLLTAISLFAVVAHAAITGDADAGWSSATIPVGWARAALMFSLGTVAQRYVRIHAVPGNAIAAAVLAVAAIALAAPHASAFAAIAVTVIASPVAIYLGARVEPTGVLRTILKLGGRLSYGVYILHLPLIELIRIRLPLASLTRTSAEALGLAFIVVLCAAVWLLERYYVPPAHRLLRGAVDYLARRPRPASFG</sequence>
<evidence type="ECO:0000259" key="2">
    <source>
        <dbReference type="Pfam" id="PF01757"/>
    </source>
</evidence>
<dbReference type="RefSeq" id="WP_091994800.1">
    <property type="nucleotide sequence ID" value="NZ_FMYQ01000002.1"/>
</dbReference>
<keyword evidence="4" id="KW-1185">Reference proteome</keyword>
<reference evidence="4" key="1">
    <citation type="submission" date="2016-09" db="EMBL/GenBank/DDBJ databases">
        <authorList>
            <person name="Varghese N."/>
            <person name="Submissions S."/>
        </authorList>
    </citation>
    <scope>NUCLEOTIDE SEQUENCE [LARGE SCALE GENOMIC DNA]</scope>
    <source>
        <strain evidence="4">TNe-862</strain>
    </source>
</reference>